<dbReference type="SMART" id="SM00448">
    <property type="entry name" value="REC"/>
    <property type="match status" value="1"/>
</dbReference>
<feature type="modified residue" description="4-aspartylphosphate" evidence="2">
    <location>
        <position position="56"/>
    </location>
</feature>
<evidence type="ECO:0000313" key="4">
    <source>
        <dbReference type="EMBL" id="ALA60374.1"/>
    </source>
</evidence>
<keyword evidence="1 2" id="KW-0597">Phosphoprotein</keyword>
<sequence>MSWKRPTVLVVEDDEEMRNLLFEELWNEGYQLREARDGDEAFMAMLQSMPDLIITDLRMPSGGLEYVSRLRMFAPHCPIIVMSAFADERAKADATRAGATAFVNKPVHLSELKGRVKALLPVKQ</sequence>
<dbReference type="SUPFAM" id="SSF52172">
    <property type="entry name" value="CheY-like"/>
    <property type="match status" value="1"/>
</dbReference>
<protein>
    <submittedName>
        <fullName evidence="4">Putative Response regulator, CheY-like</fullName>
    </submittedName>
</protein>
<dbReference type="InterPro" id="IPR050595">
    <property type="entry name" value="Bact_response_regulator"/>
</dbReference>
<feature type="domain" description="Response regulatory" evidence="3">
    <location>
        <begin position="7"/>
        <end position="120"/>
    </location>
</feature>
<dbReference type="GO" id="GO:0000160">
    <property type="term" value="P:phosphorelay signal transduction system"/>
    <property type="evidence" value="ECO:0007669"/>
    <property type="project" value="InterPro"/>
</dbReference>
<dbReference type="PANTHER" id="PTHR44591:SF3">
    <property type="entry name" value="RESPONSE REGULATORY DOMAIN-CONTAINING PROTEIN"/>
    <property type="match status" value="1"/>
</dbReference>
<evidence type="ECO:0000313" key="5">
    <source>
        <dbReference type="Proteomes" id="UP000069205"/>
    </source>
</evidence>
<evidence type="ECO:0000256" key="1">
    <source>
        <dbReference type="ARBA" id="ARBA00022553"/>
    </source>
</evidence>
<dbReference type="PROSITE" id="PS50110">
    <property type="entry name" value="RESPONSE_REGULATORY"/>
    <property type="match status" value="1"/>
</dbReference>
<dbReference type="InterPro" id="IPR011006">
    <property type="entry name" value="CheY-like_superfamily"/>
</dbReference>
<dbReference type="PANTHER" id="PTHR44591">
    <property type="entry name" value="STRESS RESPONSE REGULATOR PROTEIN 1"/>
    <property type="match status" value="1"/>
</dbReference>
<dbReference type="AlphaFoldDB" id="A0A0K2GHN0"/>
<dbReference type="EMBL" id="CP011801">
    <property type="protein sequence ID" value="ALA60374.1"/>
    <property type="molecule type" value="Genomic_DNA"/>
</dbReference>
<keyword evidence="5" id="KW-1185">Reference proteome</keyword>
<evidence type="ECO:0000256" key="2">
    <source>
        <dbReference type="PROSITE-ProRule" id="PRU00169"/>
    </source>
</evidence>
<dbReference type="RefSeq" id="WP_053381246.1">
    <property type="nucleotide sequence ID" value="NZ_CP011801.1"/>
</dbReference>
<accession>A0A0K2GHN0</accession>
<organism evidence="4 5">
    <name type="scientific">Nitrospira moscoviensis</name>
    <dbReference type="NCBI Taxonomy" id="42253"/>
    <lineage>
        <taxon>Bacteria</taxon>
        <taxon>Pseudomonadati</taxon>
        <taxon>Nitrospirota</taxon>
        <taxon>Nitrospiria</taxon>
        <taxon>Nitrospirales</taxon>
        <taxon>Nitrospiraceae</taxon>
        <taxon>Nitrospira</taxon>
    </lineage>
</organism>
<proteinExistence type="predicted"/>
<dbReference type="Proteomes" id="UP000069205">
    <property type="component" value="Chromosome"/>
</dbReference>
<name>A0A0K2GHN0_NITMO</name>
<evidence type="ECO:0000259" key="3">
    <source>
        <dbReference type="PROSITE" id="PS50110"/>
    </source>
</evidence>
<dbReference type="CDD" id="cd00156">
    <property type="entry name" value="REC"/>
    <property type="match status" value="1"/>
</dbReference>
<dbReference type="PATRIC" id="fig|42253.5.peg.3936"/>
<dbReference type="InterPro" id="IPR001789">
    <property type="entry name" value="Sig_transdc_resp-reg_receiver"/>
</dbReference>
<dbReference type="OrthoDB" id="9788090at2"/>
<dbReference type="KEGG" id="nmv:NITMOv2_3990"/>
<gene>
    <name evidence="4" type="ORF">NITMOv2_3990</name>
</gene>
<reference evidence="4 5" key="1">
    <citation type="journal article" date="2015" name="Proc. Natl. Acad. Sci. U.S.A.">
        <title>Expanded metabolic versatility of ubiquitous nitrite-oxidizing bacteria from the genus Nitrospira.</title>
        <authorList>
            <person name="Koch H."/>
            <person name="Lucker S."/>
            <person name="Albertsen M."/>
            <person name="Kitzinger K."/>
            <person name="Herbold C."/>
            <person name="Spieck E."/>
            <person name="Nielsen P.H."/>
            <person name="Wagner M."/>
            <person name="Daims H."/>
        </authorList>
    </citation>
    <scope>NUCLEOTIDE SEQUENCE [LARGE SCALE GENOMIC DNA]</scope>
    <source>
        <strain evidence="4 5">NSP M-1</strain>
    </source>
</reference>
<dbReference type="STRING" id="42253.NITMOv2_3990"/>
<dbReference type="Gene3D" id="3.40.50.2300">
    <property type="match status" value="1"/>
</dbReference>
<dbReference type="Pfam" id="PF00072">
    <property type="entry name" value="Response_reg"/>
    <property type="match status" value="1"/>
</dbReference>